<dbReference type="RefSeq" id="WP_380554911.1">
    <property type="nucleotide sequence ID" value="NZ_JBHEZY010000007.1"/>
</dbReference>
<dbReference type="EMBL" id="JBHEZY010000007">
    <property type="protein sequence ID" value="MFC1432814.1"/>
    <property type="molecule type" value="Genomic_DNA"/>
</dbReference>
<reference evidence="4 5" key="1">
    <citation type="submission" date="2024-09" db="EMBL/GenBank/DDBJ databases">
        <authorList>
            <person name="Lee S.D."/>
        </authorList>
    </citation>
    <scope>NUCLEOTIDE SEQUENCE [LARGE SCALE GENOMIC DNA]</scope>
    <source>
        <strain evidence="4 5">N1-3</strain>
    </source>
</reference>
<dbReference type="PIRSF" id="PIRSF002741">
    <property type="entry name" value="MppA"/>
    <property type="match status" value="1"/>
</dbReference>
<organism evidence="4 5">
    <name type="scientific">Streptacidiphilus alkalitolerans</name>
    <dbReference type="NCBI Taxonomy" id="3342712"/>
    <lineage>
        <taxon>Bacteria</taxon>
        <taxon>Bacillati</taxon>
        <taxon>Actinomycetota</taxon>
        <taxon>Actinomycetes</taxon>
        <taxon>Kitasatosporales</taxon>
        <taxon>Streptomycetaceae</taxon>
        <taxon>Streptacidiphilus</taxon>
    </lineage>
</organism>
<dbReference type="InterPro" id="IPR001711">
    <property type="entry name" value="PLipase_C_Pinositol-sp_Y"/>
</dbReference>
<dbReference type="CDD" id="cd08501">
    <property type="entry name" value="PBP2_Lpqw"/>
    <property type="match status" value="1"/>
</dbReference>
<feature type="domain" description="PI-PLC Y-box" evidence="3">
    <location>
        <begin position="111"/>
        <end position="156"/>
    </location>
</feature>
<name>A0ABV6X3H1_9ACTN</name>
<dbReference type="Gene3D" id="3.40.190.10">
    <property type="entry name" value="Periplasmic binding protein-like II"/>
    <property type="match status" value="1"/>
</dbReference>
<feature type="chain" id="PRO_5047302647" evidence="2">
    <location>
        <begin position="23"/>
        <end position="553"/>
    </location>
</feature>
<evidence type="ECO:0000256" key="2">
    <source>
        <dbReference type="SAM" id="SignalP"/>
    </source>
</evidence>
<dbReference type="Gene3D" id="3.90.76.10">
    <property type="entry name" value="Dipeptide-binding Protein, Domain 1"/>
    <property type="match status" value="1"/>
</dbReference>
<dbReference type="InterPro" id="IPR039424">
    <property type="entry name" value="SBP_5"/>
</dbReference>
<dbReference type="Proteomes" id="UP001592530">
    <property type="component" value="Unassembled WGS sequence"/>
</dbReference>
<dbReference type="InterPro" id="IPR030678">
    <property type="entry name" value="Peptide/Ni-bd"/>
</dbReference>
<feature type="region of interest" description="Disordered" evidence="1">
    <location>
        <begin position="16"/>
        <end position="45"/>
    </location>
</feature>
<evidence type="ECO:0000256" key="1">
    <source>
        <dbReference type="SAM" id="MobiDB-lite"/>
    </source>
</evidence>
<dbReference type="PANTHER" id="PTHR30290:SF65">
    <property type="entry name" value="MONOACYL PHOSPHATIDYLINOSITOL TETRAMANNOSIDE-BINDING PROTEIN LPQW-RELATED"/>
    <property type="match status" value="1"/>
</dbReference>
<dbReference type="InterPro" id="IPR000914">
    <property type="entry name" value="SBP_5_dom"/>
</dbReference>
<sequence>MAAGVALLLALAGCGSSGGGQAAKQSAPPKTEAQGINPQPLDKLRQGGTFKTSIQQWIEQYNPNQVDGTEGDGQAIVQMVEPSLFLADAQGVSHADPDFLLSAAVTSTSPQVVTYKLNPKAKWSDGKQLSWLDFQAMWKALNGTDQAYQVADSSGYDQIGSVEQGADPQEVKVTFKQSYGDWQRLFRTLLPASAYSTPDEFNKGWIEKIPVTGAAFKIGSYNKTTQTVIAVPDPDWWGTKPKLDKIIFQALGSTASTSAYLSGEIDYTSAVTPEAYKQLSAAPNTDIRTGSRWDEVHLTLNGAGGPLADVRVRQAIGEAIDRHIVATAAGKGLPFTPPVLDNHFFMPGQQGYQDNAGVYGTYDPAAARKLLDQAGWQDNGAGKPRTKDGKPLTLTYVLSNGSAQTSFDVEGIIAQMLQQVGVQLKLQKVPDNDFFDKYVNKGSFDITSFRNVDEIYASMLYSTFQQPTGSQVYGNYGRIGSAQVDQLLTRAGSATDPATARSLYNQADQLIWQSGHSLELYQRPEILAVRKGLANFGATGLADVDYTKVGWLK</sequence>
<dbReference type="SUPFAM" id="SSF53850">
    <property type="entry name" value="Periplasmic binding protein-like II"/>
    <property type="match status" value="1"/>
</dbReference>
<evidence type="ECO:0000313" key="4">
    <source>
        <dbReference type="EMBL" id="MFC1432814.1"/>
    </source>
</evidence>
<dbReference type="Pfam" id="PF00496">
    <property type="entry name" value="SBP_bac_5"/>
    <property type="match status" value="1"/>
</dbReference>
<feature type="signal peptide" evidence="2">
    <location>
        <begin position="1"/>
        <end position="22"/>
    </location>
</feature>
<dbReference type="PANTHER" id="PTHR30290">
    <property type="entry name" value="PERIPLASMIC BINDING COMPONENT OF ABC TRANSPORTER"/>
    <property type="match status" value="1"/>
</dbReference>
<gene>
    <name evidence="4" type="ORF">ACEZDB_19415</name>
</gene>
<comment type="caution">
    <text evidence="4">The sequence shown here is derived from an EMBL/GenBank/DDBJ whole genome shotgun (WGS) entry which is preliminary data.</text>
</comment>
<dbReference type="Gene3D" id="3.10.105.10">
    <property type="entry name" value="Dipeptide-binding Protein, Domain 3"/>
    <property type="match status" value="1"/>
</dbReference>
<accession>A0ABV6X3H1</accession>
<dbReference type="PROSITE" id="PS50008">
    <property type="entry name" value="PIPLC_Y_DOMAIN"/>
    <property type="match status" value="1"/>
</dbReference>
<protein>
    <submittedName>
        <fullName evidence="4">ABC transporter family substrate-binding protein</fullName>
    </submittedName>
</protein>
<keyword evidence="2" id="KW-0732">Signal</keyword>
<proteinExistence type="predicted"/>
<evidence type="ECO:0000259" key="3">
    <source>
        <dbReference type="PROSITE" id="PS50008"/>
    </source>
</evidence>
<evidence type="ECO:0000313" key="5">
    <source>
        <dbReference type="Proteomes" id="UP001592530"/>
    </source>
</evidence>